<keyword evidence="2" id="KW-1133">Transmembrane helix</keyword>
<dbReference type="EMBL" id="FNIG01000002">
    <property type="protein sequence ID" value="SDN07655.1"/>
    <property type="molecule type" value="Genomic_DNA"/>
</dbReference>
<evidence type="ECO:0000256" key="1">
    <source>
        <dbReference type="SAM" id="MobiDB-lite"/>
    </source>
</evidence>
<name>A0A1G9YGL5_9BACI</name>
<evidence type="ECO:0000313" key="4">
    <source>
        <dbReference type="EMBL" id="SDN07655.1"/>
    </source>
</evidence>
<gene>
    <name evidence="4" type="ORF">SAMN05216498_1371</name>
</gene>
<dbReference type="OrthoDB" id="5361545at2"/>
<keyword evidence="2" id="KW-0472">Membrane</keyword>
<reference evidence="4 5" key="1">
    <citation type="submission" date="2016-10" db="EMBL/GenBank/DDBJ databases">
        <authorList>
            <person name="de Groot N.N."/>
        </authorList>
    </citation>
    <scope>NUCLEOTIDE SEQUENCE [LARGE SCALE GENOMIC DNA]</scope>
    <source>
        <strain evidence="4 5">CGMCC 1.3442</strain>
    </source>
</reference>
<feature type="transmembrane region" description="Helical" evidence="2">
    <location>
        <begin position="6"/>
        <end position="28"/>
    </location>
</feature>
<keyword evidence="2" id="KW-0812">Transmembrane</keyword>
<feature type="region of interest" description="Disordered" evidence="1">
    <location>
        <begin position="91"/>
        <end position="147"/>
    </location>
</feature>
<dbReference type="AlphaFoldDB" id="A0A1G9YGL5"/>
<proteinExistence type="predicted"/>
<evidence type="ECO:0000313" key="5">
    <source>
        <dbReference type="Proteomes" id="UP000199334"/>
    </source>
</evidence>
<feature type="domain" description="PepSY" evidence="3">
    <location>
        <begin position="140"/>
        <end position="192"/>
    </location>
</feature>
<accession>A0A1G9YGL5</accession>
<dbReference type="InterPro" id="IPR025711">
    <property type="entry name" value="PepSY"/>
</dbReference>
<dbReference type="RefSeq" id="WP_093855854.1">
    <property type="nucleotide sequence ID" value="NZ_BJVZ01000027.1"/>
</dbReference>
<evidence type="ECO:0000256" key="2">
    <source>
        <dbReference type="SAM" id="Phobius"/>
    </source>
</evidence>
<protein>
    <submittedName>
        <fullName evidence="4">Uncharacterized membrane protein YkoI</fullName>
    </submittedName>
</protein>
<evidence type="ECO:0000259" key="3">
    <source>
        <dbReference type="Pfam" id="PF03413"/>
    </source>
</evidence>
<dbReference type="Pfam" id="PF03413">
    <property type="entry name" value="PepSY"/>
    <property type="match status" value="1"/>
</dbReference>
<dbReference type="STRING" id="237069.SAMN05216498_1371"/>
<feature type="compositionally biased region" description="Acidic residues" evidence="1">
    <location>
        <begin position="117"/>
        <end position="137"/>
    </location>
</feature>
<sequence length="277" mass="31776">MVKERIWWMLGGSIITIVVFILAQQFLFESTSAEEITKKEAENIVSDRFSGDISQIDDDGKHYIIEVNVQYGVYNVTVDKHTGSLVEIEMIEKNKEEQTDDNSNTTEDKREPNEQNDAPENEPEPNDADDTTQEDDQSVLSEQEVKEKVKNEINGQITFSKLVDTGEPYYQIEVESDTELFEVEIDAITGEISIVDIKELEKETPINLEEAKEIALQKWDGDIDDIDRKEINGTIYYMIEMDVALEQDVTIQINALNGKSYILWDEDDDDDDDQDDK</sequence>
<organism evidence="4 5">
    <name type="scientific">Tenuibacillus multivorans</name>
    <dbReference type="NCBI Taxonomy" id="237069"/>
    <lineage>
        <taxon>Bacteria</taxon>
        <taxon>Bacillati</taxon>
        <taxon>Bacillota</taxon>
        <taxon>Bacilli</taxon>
        <taxon>Bacillales</taxon>
        <taxon>Bacillaceae</taxon>
        <taxon>Tenuibacillus</taxon>
    </lineage>
</organism>
<dbReference type="Proteomes" id="UP000199334">
    <property type="component" value="Unassembled WGS sequence"/>
</dbReference>
<dbReference type="Gene3D" id="3.10.450.40">
    <property type="match status" value="2"/>
</dbReference>
<keyword evidence="5" id="KW-1185">Reference proteome</keyword>